<feature type="transmembrane region" description="Helical" evidence="8">
    <location>
        <begin position="191"/>
        <end position="221"/>
    </location>
</feature>
<feature type="transmembrane region" description="Helical" evidence="8">
    <location>
        <begin position="160"/>
        <end position="179"/>
    </location>
</feature>
<evidence type="ECO:0000256" key="7">
    <source>
        <dbReference type="ARBA" id="ARBA00023136"/>
    </source>
</evidence>
<keyword evidence="7 8" id="KW-0472">Membrane</keyword>
<dbReference type="GO" id="GO:0005886">
    <property type="term" value="C:plasma membrane"/>
    <property type="evidence" value="ECO:0007669"/>
    <property type="project" value="UniProtKB-SubCell"/>
</dbReference>
<feature type="transmembrane region" description="Helical" evidence="8">
    <location>
        <begin position="101"/>
        <end position="123"/>
    </location>
</feature>
<feature type="transmembrane region" description="Helical" evidence="8">
    <location>
        <begin position="135"/>
        <end position="154"/>
    </location>
</feature>
<protein>
    <recommendedName>
        <fullName evidence="8">Probable membrane transporter protein</fullName>
    </recommendedName>
</protein>
<comment type="subcellular location">
    <subcellularLocation>
        <location evidence="1 8">Cell membrane</location>
        <topology evidence="1 8">Multi-pass membrane protein</topology>
    </subcellularLocation>
</comment>
<evidence type="ECO:0000256" key="2">
    <source>
        <dbReference type="ARBA" id="ARBA00009142"/>
    </source>
</evidence>
<evidence type="ECO:0000256" key="5">
    <source>
        <dbReference type="ARBA" id="ARBA00022692"/>
    </source>
</evidence>
<feature type="transmembrane region" description="Helical" evidence="8">
    <location>
        <begin position="76"/>
        <end position="95"/>
    </location>
</feature>
<dbReference type="Proteomes" id="UP000199158">
    <property type="component" value="Unassembled WGS sequence"/>
</dbReference>
<dbReference type="AlphaFoldDB" id="A0A1H8BAH1"/>
<keyword evidence="10" id="KW-1185">Reference proteome</keyword>
<dbReference type="PANTHER" id="PTHR30269:SF0">
    <property type="entry name" value="MEMBRANE TRANSPORTER PROTEIN YFCA-RELATED"/>
    <property type="match status" value="1"/>
</dbReference>
<dbReference type="RefSeq" id="WP_092753669.1">
    <property type="nucleotide sequence ID" value="NZ_FOCG01000001.1"/>
</dbReference>
<evidence type="ECO:0000313" key="9">
    <source>
        <dbReference type="EMBL" id="SEM79094.1"/>
    </source>
</evidence>
<sequence>METYGLTLLIVCPLVFVAGIVDSIAGGGGIITLPAYLFAGLPVHLAYGTNKFGSSFGSLIATVKYARSGCIEYKSAACSVVGALIGSWCGAQLVVYLDEIYLKYSLLVILPIVAVFLLFNRNFGAAKPEPRLKGTKLYLVAAAIGLVIGAYDGFFGPGTGTFLTLAFTGVLGFSLLNASGNARVVNLASNLAALTAYIINAKVIYAVGIPAAICAIGGNYLGARLAVKKGEKFIRPIILFAVGLLFLHMILEII</sequence>
<proteinExistence type="inferred from homology"/>
<dbReference type="PANTHER" id="PTHR30269">
    <property type="entry name" value="TRANSMEMBRANE PROTEIN YFCA"/>
    <property type="match status" value="1"/>
</dbReference>
<dbReference type="STRING" id="474960.SAMN05216180_1771"/>
<accession>A0A1H8BAH1</accession>
<name>A0A1H8BAH1_9FIRM</name>
<reference evidence="9 10" key="1">
    <citation type="submission" date="2016-10" db="EMBL/GenBank/DDBJ databases">
        <authorList>
            <person name="de Groot N.N."/>
        </authorList>
    </citation>
    <scope>NUCLEOTIDE SEQUENCE [LARGE SCALE GENOMIC DNA]</scope>
    <source>
        <strain evidence="9 10">CGMCC 1.5070</strain>
    </source>
</reference>
<evidence type="ECO:0000256" key="4">
    <source>
        <dbReference type="ARBA" id="ARBA00022475"/>
    </source>
</evidence>
<dbReference type="InterPro" id="IPR002781">
    <property type="entry name" value="TM_pro_TauE-like"/>
</dbReference>
<evidence type="ECO:0000256" key="1">
    <source>
        <dbReference type="ARBA" id="ARBA00004651"/>
    </source>
</evidence>
<dbReference type="Pfam" id="PF01925">
    <property type="entry name" value="TauE"/>
    <property type="match status" value="1"/>
</dbReference>
<keyword evidence="6 8" id="KW-1133">Transmembrane helix</keyword>
<gene>
    <name evidence="9" type="ORF">SAMN05216180_1771</name>
</gene>
<feature type="transmembrane region" description="Helical" evidence="8">
    <location>
        <begin position="6"/>
        <end position="39"/>
    </location>
</feature>
<keyword evidence="4 8" id="KW-1003">Cell membrane</keyword>
<keyword evidence="5 8" id="KW-0812">Transmembrane</keyword>
<dbReference type="InterPro" id="IPR052017">
    <property type="entry name" value="TSUP"/>
</dbReference>
<dbReference type="EMBL" id="FOCG01000001">
    <property type="protein sequence ID" value="SEM79094.1"/>
    <property type="molecule type" value="Genomic_DNA"/>
</dbReference>
<feature type="transmembrane region" description="Helical" evidence="8">
    <location>
        <begin position="233"/>
        <end position="251"/>
    </location>
</feature>
<keyword evidence="3" id="KW-0813">Transport</keyword>
<evidence type="ECO:0000256" key="3">
    <source>
        <dbReference type="ARBA" id="ARBA00022448"/>
    </source>
</evidence>
<comment type="similarity">
    <text evidence="2 8">Belongs to the 4-toluene sulfonate uptake permease (TSUP) (TC 2.A.102) family.</text>
</comment>
<dbReference type="OrthoDB" id="554695at2"/>
<evidence type="ECO:0000256" key="6">
    <source>
        <dbReference type="ARBA" id="ARBA00022989"/>
    </source>
</evidence>
<organism evidence="9 10">
    <name type="scientific">Hydrogenoanaerobacterium saccharovorans</name>
    <dbReference type="NCBI Taxonomy" id="474960"/>
    <lineage>
        <taxon>Bacteria</taxon>
        <taxon>Bacillati</taxon>
        <taxon>Bacillota</taxon>
        <taxon>Clostridia</taxon>
        <taxon>Eubacteriales</taxon>
        <taxon>Oscillospiraceae</taxon>
        <taxon>Hydrogenoanaerobacterium</taxon>
    </lineage>
</organism>
<evidence type="ECO:0000313" key="10">
    <source>
        <dbReference type="Proteomes" id="UP000199158"/>
    </source>
</evidence>
<evidence type="ECO:0000256" key="8">
    <source>
        <dbReference type="RuleBase" id="RU363041"/>
    </source>
</evidence>